<evidence type="ECO:0000256" key="4">
    <source>
        <dbReference type="ARBA" id="ARBA00022679"/>
    </source>
</evidence>
<feature type="binding site" evidence="9">
    <location>
        <position position="96"/>
    </location>
    <ligand>
        <name>S-adenosyl-L-methionine</name>
        <dbReference type="ChEBI" id="CHEBI:59789"/>
    </ligand>
</feature>
<dbReference type="PANTHER" id="PTHR23417">
    <property type="entry name" value="3-DEOXY-D-MANNO-OCTULOSONIC-ACID TRANSFERASE/TRNA GUANINE-N 7 - -METHYLTRANSFERASE"/>
    <property type="match status" value="1"/>
</dbReference>
<proteinExistence type="inferred from homology"/>
<evidence type="ECO:0000313" key="11">
    <source>
        <dbReference type="Proteomes" id="UP000005707"/>
    </source>
</evidence>
<dbReference type="SUPFAM" id="SSF53335">
    <property type="entry name" value="S-adenosyl-L-methionine-dependent methyltransferases"/>
    <property type="match status" value="1"/>
</dbReference>
<feature type="binding site" evidence="9">
    <location>
        <begin position="191"/>
        <end position="194"/>
    </location>
    <ligand>
        <name>substrate</name>
    </ligand>
</feature>
<evidence type="ECO:0000256" key="6">
    <source>
        <dbReference type="ARBA" id="ARBA00022694"/>
    </source>
</evidence>
<dbReference type="InterPro" id="IPR003358">
    <property type="entry name" value="tRNA_(Gua-N-7)_MeTrfase_Trmb"/>
</dbReference>
<dbReference type="NCBIfam" id="NF001080">
    <property type="entry name" value="PRK00121.2-2"/>
    <property type="match status" value="1"/>
</dbReference>
<dbReference type="AlphaFoldDB" id="U2FRM8"/>
<dbReference type="EC" id="2.1.1.33" evidence="9"/>
<keyword evidence="6 9" id="KW-0819">tRNA processing</keyword>
<comment type="caution">
    <text evidence="9">Lacks conserved residue(s) required for the propagation of feature annotation.</text>
</comment>
<dbReference type="InParanoid" id="U2FRM8"/>
<dbReference type="Gene3D" id="3.40.50.150">
    <property type="entry name" value="Vaccinia Virus protein VP39"/>
    <property type="match status" value="1"/>
</dbReference>
<name>U2FRM8_9MOLU</name>
<dbReference type="OrthoDB" id="9802090at2"/>
<protein>
    <recommendedName>
        <fullName evidence="9">tRNA (guanine-N(7)-)-methyltransferase</fullName>
        <ecNumber evidence="9">2.1.1.33</ecNumber>
    </recommendedName>
    <alternativeName>
        <fullName evidence="9">tRNA (guanine(46)-N(7))-methyltransferase</fullName>
    </alternativeName>
    <alternativeName>
        <fullName evidence="9">tRNA(m7G46)-methyltransferase</fullName>
    </alternativeName>
</protein>
<feature type="binding site" evidence="9">
    <location>
        <position position="69"/>
    </location>
    <ligand>
        <name>S-adenosyl-L-methionine</name>
        <dbReference type="ChEBI" id="CHEBI:59789"/>
    </ligand>
</feature>
<dbReference type="Pfam" id="PF02390">
    <property type="entry name" value="Methyltransf_4"/>
    <property type="match status" value="1"/>
</dbReference>
<keyword evidence="3 9" id="KW-0489">Methyltransferase</keyword>
<comment type="pathway">
    <text evidence="7 9">tRNA modification; N(7)-methylguanine-tRNA biosynthesis.</text>
</comment>
<organism evidence="10 11">
    <name type="scientific">Haloplasma contractile SSD-17B</name>
    <dbReference type="NCBI Taxonomy" id="1033810"/>
    <lineage>
        <taxon>Bacteria</taxon>
        <taxon>Bacillati</taxon>
        <taxon>Mycoplasmatota</taxon>
        <taxon>Mollicutes</taxon>
        <taxon>Haloplasmatales</taxon>
        <taxon>Haloplasmataceae</taxon>
        <taxon>Haloplasma</taxon>
    </lineage>
</organism>
<dbReference type="HAMAP" id="MF_01057">
    <property type="entry name" value="tRNA_methyltr_TrmB"/>
    <property type="match status" value="1"/>
</dbReference>
<evidence type="ECO:0000256" key="1">
    <source>
        <dbReference type="ARBA" id="ARBA00000142"/>
    </source>
</evidence>
<keyword evidence="4 9" id="KW-0808">Transferase</keyword>
<accession>U2FRM8</accession>
<dbReference type="EMBL" id="AFNU02000001">
    <property type="protein sequence ID" value="ERJ13619.1"/>
    <property type="molecule type" value="Genomic_DNA"/>
</dbReference>
<feature type="binding site" evidence="9">
    <location>
        <position position="122"/>
    </location>
    <ligand>
        <name>substrate</name>
    </ligand>
</feature>
<gene>
    <name evidence="9 10" type="primary">trmB</name>
    <name evidence="10" type="ORF">HLPCO_000285</name>
</gene>
<evidence type="ECO:0000256" key="2">
    <source>
        <dbReference type="ARBA" id="ARBA00003015"/>
    </source>
</evidence>
<dbReference type="STRING" id="1033810.HLPCO_000285"/>
<evidence type="ECO:0000256" key="5">
    <source>
        <dbReference type="ARBA" id="ARBA00022691"/>
    </source>
</evidence>
<dbReference type="GO" id="GO:0008176">
    <property type="term" value="F:tRNA (guanine(46)-N7)-methyltransferase activity"/>
    <property type="evidence" value="ECO:0007669"/>
    <property type="project" value="UniProtKB-UniRule"/>
</dbReference>
<dbReference type="FunFam" id="3.40.50.150:FF:000035">
    <property type="entry name" value="tRNA (guanine-N(7)-)-methyltransferase"/>
    <property type="match status" value="1"/>
</dbReference>
<feature type="binding site" evidence="9">
    <location>
        <position position="154"/>
    </location>
    <ligand>
        <name>substrate</name>
    </ligand>
</feature>
<comment type="function">
    <text evidence="2 9">Catalyzes the formation of N(7)-methylguanine at position 46 (m7G46) in tRNA.</text>
</comment>
<reference evidence="10 11" key="2">
    <citation type="journal article" date="2013" name="PLoS ONE">
        <title>INDIGO - INtegrated Data Warehouse of MIcrobial GenOmes with Examples from the Red Sea Extremophiles.</title>
        <authorList>
            <person name="Alam I."/>
            <person name="Antunes A."/>
            <person name="Kamau A.A."/>
            <person name="Ba Alawi W."/>
            <person name="Kalkatawi M."/>
            <person name="Stingl U."/>
            <person name="Bajic V.B."/>
        </authorList>
    </citation>
    <scope>NUCLEOTIDE SEQUENCE [LARGE SCALE GENOMIC DNA]</scope>
    <source>
        <strain evidence="10 11">SSD-17B</strain>
    </source>
</reference>
<sequence length="213" mass="25240">MRLRNVKGAAKILENNQDLVILEPKLYRSKWHEFFGNQNPIHIEVGMGKGQFVYEMALKYPDINFIGIEKYDNVIVRAVEKLREQKPSNLMLIRMDAEKLLDSFADGEISRIYLSFSDPWPKNRHAKRRLTHSNFLKLYEQILNKEGELHFKTDNRLLFEFSLVSVSLYGMLLKNVWLDLHDDPDFDSVMTEYEEKFATMGKRIYRLEASFKR</sequence>
<dbReference type="NCBIfam" id="TIGR00091">
    <property type="entry name" value="tRNA (guanosine(46)-N7)-methyltransferase TrmB"/>
    <property type="match status" value="1"/>
</dbReference>
<evidence type="ECO:0000313" key="10">
    <source>
        <dbReference type="EMBL" id="ERJ13619.1"/>
    </source>
</evidence>
<reference evidence="10 11" key="1">
    <citation type="journal article" date="2011" name="J. Bacteriol.">
        <title>Genome sequence of Haloplasma contractile, an unusual contractile bacterium from a deep-sea anoxic brine lake.</title>
        <authorList>
            <person name="Antunes A."/>
            <person name="Alam I."/>
            <person name="El Dorry H."/>
            <person name="Siam R."/>
            <person name="Robertson A."/>
            <person name="Bajic V.B."/>
            <person name="Stingl U."/>
        </authorList>
    </citation>
    <scope>NUCLEOTIDE SEQUENCE [LARGE SCALE GENOMIC DNA]</scope>
    <source>
        <strain evidence="10 11">SSD-17B</strain>
    </source>
</reference>
<dbReference type="FunCoup" id="U2FRM8">
    <property type="interactions" value="322"/>
</dbReference>
<dbReference type="UniPathway" id="UPA00989"/>
<dbReference type="eggNOG" id="COG0220">
    <property type="taxonomic scope" value="Bacteria"/>
</dbReference>
<dbReference type="InterPro" id="IPR029063">
    <property type="entry name" value="SAM-dependent_MTases_sf"/>
</dbReference>
<feature type="binding site" evidence="9">
    <location>
        <position position="118"/>
    </location>
    <ligand>
        <name>S-adenosyl-L-methionine</name>
        <dbReference type="ChEBI" id="CHEBI:59789"/>
    </ligand>
</feature>
<feature type="binding site" evidence="9">
    <location>
        <position position="44"/>
    </location>
    <ligand>
        <name>S-adenosyl-L-methionine</name>
        <dbReference type="ChEBI" id="CHEBI:59789"/>
    </ligand>
</feature>
<keyword evidence="11" id="KW-1185">Reference proteome</keyword>
<comment type="catalytic activity">
    <reaction evidence="1 9">
        <text>guanosine(46) in tRNA + S-adenosyl-L-methionine = N(7)-methylguanosine(46) in tRNA + S-adenosyl-L-homocysteine</text>
        <dbReference type="Rhea" id="RHEA:42708"/>
        <dbReference type="Rhea" id="RHEA-COMP:10188"/>
        <dbReference type="Rhea" id="RHEA-COMP:10189"/>
        <dbReference type="ChEBI" id="CHEBI:57856"/>
        <dbReference type="ChEBI" id="CHEBI:59789"/>
        <dbReference type="ChEBI" id="CHEBI:74269"/>
        <dbReference type="ChEBI" id="CHEBI:74480"/>
        <dbReference type="EC" id="2.1.1.33"/>
    </reaction>
</comment>
<comment type="caution">
    <text evidence="10">The sequence shown here is derived from an EMBL/GenBank/DDBJ whole genome shotgun (WGS) entry which is preliminary data.</text>
</comment>
<dbReference type="CDD" id="cd02440">
    <property type="entry name" value="AdoMet_MTases"/>
    <property type="match status" value="1"/>
</dbReference>
<evidence type="ECO:0000256" key="8">
    <source>
        <dbReference type="ARBA" id="ARBA00060767"/>
    </source>
</evidence>
<dbReference type="InterPro" id="IPR055361">
    <property type="entry name" value="tRNA_methyltr_TrmB_bact"/>
</dbReference>
<dbReference type="PANTHER" id="PTHR23417:SF14">
    <property type="entry name" value="PENTACOTRIPEPTIDE-REPEAT REGION OF PRORP DOMAIN-CONTAINING PROTEIN"/>
    <property type="match status" value="1"/>
</dbReference>
<dbReference type="RefSeq" id="WP_008826276.1">
    <property type="nucleotide sequence ID" value="NZ_AFNU02000001.1"/>
</dbReference>
<comment type="similarity">
    <text evidence="8 9">Belongs to the class I-like SAM-binding methyltransferase superfamily. TrmB family.</text>
</comment>
<dbReference type="GO" id="GO:0043527">
    <property type="term" value="C:tRNA methyltransferase complex"/>
    <property type="evidence" value="ECO:0007669"/>
    <property type="project" value="TreeGrafter"/>
</dbReference>
<evidence type="ECO:0000256" key="3">
    <source>
        <dbReference type="ARBA" id="ARBA00022603"/>
    </source>
</evidence>
<keyword evidence="5 9" id="KW-0949">S-adenosyl-L-methionine</keyword>
<dbReference type="Proteomes" id="UP000005707">
    <property type="component" value="Unassembled WGS sequence"/>
</dbReference>
<evidence type="ECO:0000256" key="7">
    <source>
        <dbReference type="ARBA" id="ARBA00060552"/>
    </source>
</evidence>
<dbReference type="PROSITE" id="PS51625">
    <property type="entry name" value="SAM_MT_TRMB"/>
    <property type="match status" value="1"/>
</dbReference>
<evidence type="ECO:0000256" key="9">
    <source>
        <dbReference type="HAMAP-Rule" id="MF_01057"/>
    </source>
</evidence>